<reference evidence="6" key="2">
    <citation type="submission" date="2020-09" db="EMBL/GenBank/DDBJ databases">
        <authorList>
            <person name="Sun Q."/>
            <person name="Ohkuma M."/>
        </authorList>
    </citation>
    <scope>NUCLEOTIDE SEQUENCE</scope>
    <source>
        <strain evidence="6">JCM 30078</strain>
    </source>
</reference>
<feature type="domain" description="Metallo-beta-lactamase" evidence="5">
    <location>
        <begin position="1"/>
        <end position="196"/>
    </location>
</feature>
<keyword evidence="3" id="KW-0378">Hydrolase</keyword>
<evidence type="ECO:0000256" key="1">
    <source>
        <dbReference type="ARBA" id="ARBA00007749"/>
    </source>
</evidence>
<accession>A0A917PQE7</accession>
<name>A0A917PQE7_9PSED</name>
<dbReference type="SMART" id="SM00849">
    <property type="entry name" value="Lactamase_B"/>
    <property type="match status" value="1"/>
</dbReference>
<gene>
    <name evidence="6" type="ORF">GCM10009304_11460</name>
</gene>
<keyword evidence="4" id="KW-0862">Zinc</keyword>
<evidence type="ECO:0000313" key="6">
    <source>
        <dbReference type="EMBL" id="GGJ87254.1"/>
    </source>
</evidence>
<dbReference type="InterPro" id="IPR051013">
    <property type="entry name" value="MBL_superfamily_lactonases"/>
</dbReference>
<evidence type="ECO:0000256" key="4">
    <source>
        <dbReference type="ARBA" id="ARBA00022833"/>
    </source>
</evidence>
<dbReference type="GO" id="GO:0046872">
    <property type="term" value="F:metal ion binding"/>
    <property type="evidence" value="ECO:0007669"/>
    <property type="project" value="UniProtKB-KW"/>
</dbReference>
<comment type="caution">
    <text evidence="6">The sequence shown here is derived from an EMBL/GenBank/DDBJ whole genome shotgun (WGS) entry which is preliminary data.</text>
</comment>
<organism evidence="6 7">
    <name type="scientific">Pseudomonas matsuisoli</name>
    <dbReference type="NCBI Taxonomy" id="1515666"/>
    <lineage>
        <taxon>Bacteria</taxon>
        <taxon>Pseudomonadati</taxon>
        <taxon>Pseudomonadota</taxon>
        <taxon>Gammaproteobacteria</taxon>
        <taxon>Pseudomonadales</taxon>
        <taxon>Pseudomonadaceae</taxon>
        <taxon>Pseudomonas</taxon>
    </lineage>
</organism>
<dbReference type="EMBL" id="BMPO01000002">
    <property type="protein sequence ID" value="GGJ87254.1"/>
    <property type="molecule type" value="Genomic_DNA"/>
</dbReference>
<dbReference type="CDD" id="cd07729">
    <property type="entry name" value="AHL_lactonase_MBL-fold"/>
    <property type="match status" value="1"/>
</dbReference>
<evidence type="ECO:0000256" key="3">
    <source>
        <dbReference type="ARBA" id="ARBA00022801"/>
    </source>
</evidence>
<dbReference type="GO" id="GO:0016787">
    <property type="term" value="F:hydrolase activity"/>
    <property type="evidence" value="ECO:0007669"/>
    <property type="project" value="UniProtKB-KW"/>
</dbReference>
<dbReference type="Pfam" id="PF00753">
    <property type="entry name" value="Lactamase_B"/>
    <property type="match status" value="1"/>
</dbReference>
<keyword evidence="7" id="KW-1185">Reference proteome</keyword>
<evidence type="ECO:0000313" key="7">
    <source>
        <dbReference type="Proteomes" id="UP000635983"/>
    </source>
</evidence>
<sequence length="212" mass="23761">MHRAGEWILWDTGIDDEVAKAAGGKIIAHELRGIVVRTLVEQLSDVGIKASDVRRIILSHGHFDHVGNARLLTHAKWHIQQREHDAMFGEDYAQYGYTPPLYEALKHADVQFMDGDLDLFGDGAVRVIDTQGHTPGHCSLLVKLQRTGPVLLSADVAHYHYNLKRRNVPSMNSDPEASRRSMDRIVTENATLWLNHDAAQTASLKHAPAFYD</sequence>
<dbReference type="InterPro" id="IPR001279">
    <property type="entry name" value="Metallo-B-lactamas"/>
</dbReference>
<comment type="similarity">
    <text evidence="1">Belongs to the metallo-beta-lactamase superfamily.</text>
</comment>
<dbReference type="PANTHER" id="PTHR42978:SF3">
    <property type="entry name" value="BLR3078 PROTEIN"/>
    <property type="match status" value="1"/>
</dbReference>
<proteinExistence type="inferred from homology"/>
<dbReference type="InterPro" id="IPR036866">
    <property type="entry name" value="RibonucZ/Hydroxyglut_hydro"/>
</dbReference>
<dbReference type="RefSeq" id="WP_229779234.1">
    <property type="nucleotide sequence ID" value="NZ_BMPO01000002.1"/>
</dbReference>
<dbReference type="Gene3D" id="3.60.15.10">
    <property type="entry name" value="Ribonuclease Z/Hydroxyacylglutathione hydrolase-like"/>
    <property type="match status" value="1"/>
</dbReference>
<protein>
    <recommendedName>
        <fullName evidence="5">Metallo-beta-lactamase domain-containing protein</fullName>
    </recommendedName>
</protein>
<reference evidence="6" key="1">
    <citation type="journal article" date="2014" name="Int. J. Syst. Evol. Microbiol.">
        <title>Complete genome sequence of Corynebacterium casei LMG S-19264T (=DSM 44701T), isolated from a smear-ripened cheese.</title>
        <authorList>
            <consortium name="US DOE Joint Genome Institute (JGI-PGF)"/>
            <person name="Walter F."/>
            <person name="Albersmeier A."/>
            <person name="Kalinowski J."/>
            <person name="Ruckert C."/>
        </authorList>
    </citation>
    <scope>NUCLEOTIDE SEQUENCE</scope>
    <source>
        <strain evidence="6">JCM 30078</strain>
    </source>
</reference>
<dbReference type="PANTHER" id="PTHR42978">
    <property type="entry name" value="QUORUM-QUENCHING LACTONASE YTNP-RELATED-RELATED"/>
    <property type="match status" value="1"/>
</dbReference>
<evidence type="ECO:0000256" key="2">
    <source>
        <dbReference type="ARBA" id="ARBA00022723"/>
    </source>
</evidence>
<dbReference type="Proteomes" id="UP000635983">
    <property type="component" value="Unassembled WGS sequence"/>
</dbReference>
<evidence type="ECO:0000259" key="5">
    <source>
        <dbReference type="SMART" id="SM00849"/>
    </source>
</evidence>
<dbReference type="SUPFAM" id="SSF56281">
    <property type="entry name" value="Metallo-hydrolase/oxidoreductase"/>
    <property type="match status" value="1"/>
</dbReference>
<dbReference type="AlphaFoldDB" id="A0A917PQE7"/>
<keyword evidence="2" id="KW-0479">Metal-binding</keyword>